<keyword evidence="2" id="KW-1185">Reference proteome</keyword>
<dbReference type="AlphaFoldDB" id="A0A1A7BEZ5"/>
<dbReference type="EMBL" id="LZYB01000006">
    <property type="protein sequence ID" value="OBV10321.1"/>
    <property type="molecule type" value="Genomic_DNA"/>
</dbReference>
<reference evidence="1 2" key="1">
    <citation type="submission" date="2016-06" db="EMBL/GenBank/DDBJ databases">
        <title>Genome sequence of Porphyrobacter dokdonensis DSW-74.</title>
        <authorList>
            <person name="Kim J.F."/>
            <person name="Song J.Y."/>
        </authorList>
    </citation>
    <scope>NUCLEOTIDE SEQUENCE [LARGE SCALE GENOMIC DNA]</scope>
    <source>
        <strain evidence="1 2">DSW-74</strain>
    </source>
</reference>
<dbReference type="STRING" id="1300349.I603_2283"/>
<accession>A0A1A7BEZ5</accession>
<dbReference type="Gene3D" id="2.60.120.650">
    <property type="entry name" value="Cupin"/>
    <property type="match status" value="1"/>
</dbReference>
<name>A0A1A7BEZ5_9SPHN</name>
<proteinExistence type="predicted"/>
<dbReference type="Proteomes" id="UP000092484">
    <property type="component" value="Unassembled WGS sequence"/>
</dbReference>
<organism evidence="1 2">
    <name type="scientific">Erythrobacter dokdonensis DSW-74</name>
    <dbReference type="NCBI Taxonomy" id="1300349"/>
    <lineage>
        <taxon>Bacteria</taxon>
        <taxon>Pseudomonadati</taxon>
        <taxon>Pseudomonadota</taxon>
        <taxon>Alphaproteobacteria</taxon>
        <taxon>Sphingomonadales</taxon>
        <taxon>Erythrobacteraceae</taxon>
        <taxon>Erythrobacter/Porphyrobacter group</taxon>
        <taxon>Erythrobacter</taxon>
    </lineage>
</organism>
<gene>
    <name evidence="1" type="ORF">I603_2283</name>
</gene>
<dbReference type="RefSeq" id="WP_068865119.1">
    <property type="nucleotide sequence ID" value="NZ_LZYB01000006.1"/>
</dbReference>
<sequence length="200" mass="21499">MSLIDPASIAQLAAAYPRAPAGLRHNLVAEALLAHAALADVARRLPPAHAERRVHDAADGEAFGMTEDQHGTADAIAAGGADKAWIMLRGIEQLPDYRALLHRLLAGLAPAITPVSGPVRDIRGFVFVSAPRTHTPFHFDAEYNILFQIAGDKVFATDPPPPPFLDLAAREAYHRSGENLLAWKPEFALGGRIAQRIGRS</sequence>
<dbReference type="SUPFAM" id="SSF51197">
    <property type="entry name" value="Clavaminate synthase-like"/>
    <property type="match status" value="1"/>
</dbReference>
<evidence type="ECO:0000313" key="1">
    <source>
        <dbReference type="EMBL" id="OBV10321.1"/>
    </source>
</evidence>
<protein>
    <submittedName>
        <fullName evidence="1">Transcription factor jumonji, JmjC</fullName>
    </submittedName>
</protein>
<evidence type="ECO:0000313" key="2">
    <source>
        <dbReference type="Proteomes" id="UP000092484"/>
    </source>
</evidence>
<comment type="caution">
    <text evidence="1">The sequence shown here is derived from an EMBL/GenBank/DDBJ whole genome shotgun (WGS) entry which is preliminary data.</text>
</comment>